<sequence length="64" mass="7542">VYKLKFTGKRISCNNTPPVRTVRVVFLVNKHKLSKRWAFRRLSNDRTSWEKVIERSKGVHGSTK</sequence>
<feature type="non-terminal residue" evidence="1">
    <location>
        <position position="1"/>
    </location>
</feature>
<name>A0A166CT33_9AGAM</name>
<evidence type="ECO:0000313" key="2">
    <source>
        <dbReference type="Proteomes" id="UP000076532"/>
    </source>
</evidence>
<proteinExistence type="predicted"/>
<reference evidence="1 2" key="1">
    <citation type="journal article" date="2016" name="Mol. Biol. Evol.">
        <title>Comparative Genomics of Early-Diverging Mushroom-Forming Fungi Provides Insights into the Origins of Lignocellulose Decay Capabilities.</title>
        <authorList>
            <person name="Nagy L.G."/>
            <person name="Riley R."/>
            <person name="Tritt A."/>
            <person name="Adam C."/>
            <person name="Daum C."/>
            <person name="Floudas D."/>
            <person name="Sun H."/>
            <person name="Yadav J.S."/>
            <person name="Pangilinan J."/>
            <person name="Larsson K.H."/>
            <person name="Matsuura K."/>
            <person name="Barry K."/>
            <person name="Labutti K."/>
            <person name="Kuo R."/>
            <person name="Ohm R.A."/>
            <person name="Bhattacharya S.S."/>
            <person name="Shirouzu T."/>
            <person name="Yoshinaga Y."/>
            <person name="Martin F.M."/>
            <person name="Grigoriev I.V."/>
            <person name="Hibbett D.S."/>
        </authorList>
    </citation>
    <scope>NUCLEOTIDE SEQUENCE [LARGE SCALE GENOMIC DNA]</scope>
    <source>
        <strain evidence="1 2">CBS 109695</strain>
    </source>
</reference>
<protein>
    <submittedName>
        <fullName evidence="1">Uncharacterized protein</fullName>
    </submittedName>
</protein>
<organism evidence="1 2">
    <name type="scientific">Athelia psychrophila</name>
    <dbReference type="NCBI Taxonomy" id="1759441"/>
    <lineage>
        <taxon>Eukaryota</taxon>
        <taxon>Fungi</taxon>
        <taxon>Dikarya</taxon>
        <taxon>Basidiomycota</taxon>
        <taxon>Agaricomycotina</taxon>
        <taxon>Agaricomycetes</taxon>
        <taxon>Agaricomycetidae</taxon>
        <taxon>Atheliales</taxon>
        <taxon>Atheliaceae</taxon>
        <taxon>Athelia</taxon>
    </lineage>
</organism>
<keyword evidence="2" id="KW-1185">Reference proteome</keyword>
<evidence type="ECO:0000313" key="1">
    <source>
        <dbReference type="EMBL" id="KZP13974.1"/>
    </source>
</evidence>
<gene>
    <name evidence="1" type="ORF">FIBSPDRAFT_868703</name>
</gene>
<accession>A0A166CT33</accession>
<dbReference type="EMBL" id="KV417624">
    <property type="protein sequence ID" value="KZP13974.1"/>
    <property type="molecule type" value="Genomic_DNA"/>
</dbReference>
<feature type="non-terminal residue" evidence="1">
    <location>
        <position position="64"/>
    </location>
</feature>
<dbReference type="AlphaFoldDB" id="A0A166CT33"/>
<dbReference type="Proteomes" id="UP000076532">
    <property type="component" value="Unassembled WGS sequence"/>
</dbReference>